<dbReference type="AlphaFoldDB" id="A0A3D8I4Y6"/>
<protein>
    <submittedName>
        <fullName evidence="1">Uncharacterized protein</fullName>
    </submittedName>
</protein>
<keyword evidence="2" id="KW-1185">Reference proteome</keyword>
<accession>A0A3D8I4Y6</accession>
<organism evidence="1 2">
    <name type="scientific">Helicobacter didelphidarum</name>
    <dbReference type="NCBI Taxonomy" id="2040648"/>
    <lineage>
        <taxon>Bacteria</taxon>
        <taxon>Pseudomonadati</taxon>
        <taxon>Campylobacterota</taxon>
        <taxon>Epsilonproteobacteria</taxon>
        <taxon>Campylobacterales</taxon>
        <taxon>Helicobacteraceae</taxon>
        <taxon>Helicobacter</taxon>
    </lineage>
</organism>
<dbReference type="Gene3D" id="3.90.1720.70">
    <property type="match status" value="1"/>
</dbReference>
<comment type="caution">
    <text evidence="1">The sequence shown here is derived from an EMBL/GenBank/DDBJ whole genome shotgun (WGS) entry which is preliminary data.</text>
</comment>
<proteinExistence type="predicted"/>
<gene>
    <name evidence="1" type="ORF">CQA53_11090</name>
</gene>
<dbReference type="Proteomes" id="UP000256379">
    <property type="component" value="Unassembled WGS sequence"/>
</dbReference>
<name>A0A3D8I4Y6_9HELI</name>
<evidence type="ECO:0000313" key="2">
    <source>
        <dbReference type="Proteomes" id="UP000256379"/>
    </source>
</evidence>
<evidence type="ECO:0000313" key="1">
    <source>
        <dbReference type="EMBL" id="RDU60066.1"/>
    </source>
</evidence>
<dbReference type="RefSeq" id="WP_220272094.1">
    <property type="nucleotide sequence ID" value="NZ_NXLQ01000104.1"/>
</dbReference>
<reference evidence="1 2" key="1">
    <citation type="submission" date="2018-04" db="EMBL/GenBank/DDBJ databases">
        <title>Novel Campyloabacter and Helicobacter Species and Strains.</title>
        <authorList>
            <person name="Mannion A.J."/>
            <person name="Shen Z."/>
            <person name="Fox J.G."/>
        </authorList>
    </citation>
    <scope>NUCLEOTIDE SEQUENCE [LARGE SCALE GENOMIC DNA]</scope>
    <source>
        <strain evidence="1 2">MIT 17-337</strain>
    </source>
</reference>
<sequence>LIKLFQLENFWGHADEPYNPKEMTTKQENINFYNNEFSKFDKKGVVAMVIEGWNNAKGHITLWNGAIKQFIDDNNPKQSKNYLTLIQSTNNNIQMPIVKKLYFWELL</sequence>
<dbReference type="EMBL" id="NXLQ01000104">
    <property type="protein sequence ID" value="RDU60066.1"/>
    <property type="molecule type" value="Genomic_DNA"/>
</dbReference>
<feature type="non-terminal residue" evidence="1">
    <location>
        <position position="1"/>
    </location>
</feature>